<organism evidence="2 3">
    <name type="scientific">Dendryphion nanum</name>
    <dbReference type="NCBI Taxonomy" id="256645"/>
    <lineage>
        <taxon>Eukaryota</taxon>
        <taxon>Fungi</taxon>
        <taxon>Dikarya</taxon>
        <taxon>Ascomycota</taxon>
        <taxon>Pezizomycotina</taxon>
        <taxon>Dothideomycetes</taxon>
        <taxon>Pleosporomycetidae</taxon>
        <taxon>Pleosporales</taxon>
        <taxon>Torulaceae</taxon>
        <taxon>Dendryphion</taxon>
    </lineage>
</organism>
<reference evidence="2" key="1">
    <citation type="journal article" date="2021" name="Nat. Commun.">
        <title>Genetic determinants of endophytism in the Arabidopsis root mycobiome.</title>
        <authorList>
            <person name="Mesny F."/>
            <person name="Miyauchi S."/>
            <person name="Thiergart T."/>
            <person name="Pickel B."/>
            <person name="Atanasova L."/>
            <person name="Karlsson M."/>
            <person name="Huettel B."/>
            <person name="Barry K.W."/>
            <person name="Haridas S."/>
            <person name="Chen C."/>
            <person name="Bauer D."/>
            <person name="Andreopoulos W."/>
            <person name="Pangilinan J."/>
            <person name="LaButti K."/>
            <person name="Riley R."/>
            <person name="Lipzen A."/>
            <person name="Clum A."/>
            <person name="Drula E."/>
            <person name="Henrissat B."/>
            <person name="Kohler A."/>
            <person name="Grigoriev I.V."/>
            <person name="Martin F.M."/>
            <person name="Hacquard S."/>
        </authorList>
    </citation>
    <scope>NUCLEOTIDE SEQUENCE</scope>
    <source>
        <strain evidence="2">MPI-CAGE-CH-0243</strain>
    </source>
</reference>
<dbReference type="AlphaFoldDB" id="A0A9P9DP44"/>
<evidence type="ECO:0000313" key="3">
    <source>
        <dbReference type="Proteomes" id="UP000700596"/>
    </source>
</evidence>
<keyword evidence="2" id="KW-0808">Transferase</keyword>
<gene>
    <name evidence="2" type="ORF">B0J11DRAFT_551285</name>
</gene>
<dbReference type="Gene3D" id="3.90.550.10">
    <property type="entry name" value="Spore Coat Polysaccharide Biosynthesis Protein SpsA, Chain A"/>
    <property type="match status" value="1"/>
</dbReference>
<dbReference type="PANTHER" id="PTHR11183">
    <property type="entry name" value="GLYCOGENIN SUBFAMILY MEMBER"/>
    <property type="match status" value="1"/>
</dbReference>
<accession>A0A9P9DP44</accession>
<sequence>MFHTWISFSQNGSLPTHKPKEDLPFPRPTNDPTPLASDPINWSDFAYVQYVTNGDYLCNTLMILEALHRSGTKADRIMMFPDVWQVSEVDGVHLSIEGRLLALARDLYETKLVPIKVQSFARGDPTWKDSYTKLLAFNQTNYKRLISLDSDAILRDHMDELFLLPSSPVAMPRAYWLDQLFLSSQLIVLEPSHSEWRRIQDAMSHDDSGFDMDILNTIYNNSCIVLPHQKYNMLSAEFRAEDHARYMGSNETWNGPRAFNEAKFIHFSDWPVPKPWLEATHEVIASHQPKCRDGTDSGEPDCTDRNIWLGLYKDFSQRRQHSCGYYMETR</sequence>
<dbReference type="InterPro" id="IPR029044">
    <property type="entry name" value="Nucleotide-diphossugar_trans"/>
</dbReference>
<keyword evidence="3" id="KW-1185">Reference proteome</keyword>
<protein>
    <submittedName>
        <fullName evidence="2">Nucleotide-diphospho-sugar transferase</fullName>
    </submittedName>
</protein>
<feature type="region of interest" description="Disordered" evidence="1">
    <location>
        <begin position="13"/>
        <end position="34"/>
    </location>
</feature>
<name>A0A9P9DP44_9PLEO</name>
<proteinExistence type="predicted"/>
<dbReference type="InterPro" id="IPR050587">
    <property type="entry name" value="GNT1/Glycosyltrans_8"/>
</dbReference>
<evidence type="ECO:0000256" key="1">
    <source>
        <dbReference type="SAM" id="MobiDB-lite"/>
    </source>
</evidence>
<dbReference type="EMBL" id="JAGMWT010000009">
    <property type="protein sequence ID" value="KAH7122736.1"/>
    <property type="molecule type" value="Genomic_DNA"/>
</dbReference>
<dbReference type="GO" id="GO:0016740">
    <property type="term" value="F:transferase activity"/>
    <property type="evidence" value="ECO:0007669"/>
    <property type="project" value="UniProtKB-KW"/>
</dbReference>
<dbReference type="OrthoDB" id="2014201at2759"/>
<evidence type="ECO:0000313" key="2">
    <source>
        <dbReference type="EMBL" id="KAH7122736.1"/>
    </source>
</evidence>
<comment type="caution">
    <text evidence="2">The sequence shown here is derived from an EMBL/GenBank/DDBJ whole genome shotgun (WGS) entry which is preliminary data.</text>
</comment>
<dbReference type="Proteomes" id="UP000700596">
    <property type="component" value="Unassembled WGS sequence"/>
</dbReference>
<dbReference type="SUPFAM" id="SSF53448">
    <property type="entry name" value="Nucleotide-diphospho-sugar transferases"/>
    <property type="match status" value="1"/>
</dbReference>